<dbReference type="InterPro" id="IPR029052">
    <property type="entry name" value="Metallo-depent_PP-like"/>
</dbReference>
<accession>A0A450WM11</accession>
<dbReference type="SUPFAM" id="SSF56300">
    <property type="entry name" value="Metallo-dependent phosphatases"/>
    <property type="match status" value="1"/>
</dbReference>
<dbReference type="EMBL" id="CAADFN010000038">
    <property type="protein sequence ID" value="VFK18049.1"/>
    <property type="molecule type" value="Genomic_DNA"/>
</dbReference>
<dbReference type="InterPro" id="IPR018946">
    <property type="entry name" value="PhoD-like_MPP"/>
</dbReference>
<feature type="domain" description="PhoD-like phosphatase metallophosphatase" evidence="1">
    <location>
        <begin position="157"/>
        <end position="490"/>
    </location>
</feature>
<organism evidence="2">
    <name type="scientific">Candidatus Kentrum sp. LFY</name>
    <dbReference type="NCBI Taxonomy" id="2126342"/>
    <lineage>
        <taxon>Bacteria</taxon>
        <taxon>Pseudomonadati</taxon>
        <taxon>Pseudomonadota</taxon>
        <taxon>Gammaproteobacteria</taxon>
        <taxon>Candidatus Kentrum</taxon>
    </lineage>
</organism>
<dbReference type="CDD" id="cd07389">
    <property type="entry name" value="MPP_PhoD"/>
    <property type="match status" value="1"/>
</dbReference>
<dbReference type="InterPro" id="IPR038607">
    <property type="entry name" value="PhoD-like_sf"/>
</dbReference>
<dbReference type="Pfam" id="PF09423">
    <property type="entry name" value="PhoD"/>
    <property type="match status" value="1"/>
</dbReference>
<protein>
    <submittedName>
        <fullName evidence="2">Alkaline phosphatase D</fullName>
    </submittedName>
</protein>
<dbReference type="PANTHER" id="PTHR37031:SF2">
    <property type="entry name" value="PHOD-LIKE PHOSPHATASE METALLOPHOSPHATASE DOMAIN-CONTAINING PROTEIN"/>
    <property type="match status" value="1"/>
</dbReference>
<proteinExistence type="predicted"/>
<dbReference type="PANTHER" id="PTHR37031">
    <property type="entry name" value="METALLOPHOSPHATASE BINDING DOMAIN PROTEIN"/>
    <property type="match status" value="1"/>
</dbReference>
<reference evidence="2" key="1">
    <citation type="submission" date="2019-02" db="EMBL/GenBank/DDBJ databases">
        <authorList>
            <person name="Gruber-Vodicka R. H."/>
            <person name="Seah K. B. B."/>
        </authorList>
    </citation>
    <scope>NUCLEOTIDE SEQUENCE</scope>
    <source>
        <strain evidence="2">BECK_BY7</strain>
    </source>
</reference>
<evidence type="ECO:0000259" key="1">
    <source>
        <dbReference type="Pfam" id="PF09423"/>
    </source>
</evidence>
<name>A0A450WM11_9GAMM</name>
<dbReference type="Gene3D" id="3.60.21.70">
    <property type="entry name" value="PhoD-like phosphatase"/>
    <property type="match status" value="1"/>
</dbReference>
<sequence>MMIQPNLNVRGNNMPIPTPERFESRKDRIKQLVIIGHTTDTTAKIWIKTPTEGKWALVLSQKPFHGDLDTMDGKPVQDWLSTRPDLSDSILLSHKMKKSEGLCHCFEISGLQQGTRYYYILTAGRNTPITEDGRTVIGDVTDEFFTTAATSPESVKFAAFSCHDPFSWEHPNDGAWPELYKTVLREELDLAIAGGDQVYLDTNDKRMADLWKWLKRYKNELKGLDDDRIKGYLVNLIRQYYRIYWNFESFAEVVGRIPTYMIWDDHEIMDGWGSRTKEERRKLLNHVWQGDDEAFNSRIVELTWRAAAQVYYEYQHSHNPTTDAHGKDIGTLDPREATWDYAFERGGCHFYVLDVRAHHNCENPSDRLLGKAQHQRLDSWLASLSGAKAAFIISPVPVVHWSGLVDIADFSLTGMKDDLMDEWSHKTNHEERNLFLKAVMKVSDKYKVPITIISGDVHCASAYRLVNTKKYPNARIAQVTSSPISRKPNPSIANALVAKSGDMVTVDIGDGKREKKGPVYQKRLFAKSGINNYAVFSVGRAQDDDARIMVDFYWPGEDDGEVVRRTIEL</sequence>
<evidence type="ECO:0000313" key="2">
    <source>
        <dbReference type="EMBL" id="VFK18049.1"/>
    </source>
</evidence>
<gene>
    <name evidence="2" type="ORF">BECKLFY1418C_GA0070996_103817</name>
</gene>
<dbReference type="AlphaFoldDB" id="A0A450WM11"/>